<dbReference type="Proteomes" id="UP001548590">
    <property type="component" value="Unassembled WGS sequence"/>
</dbReference>
<dbReference type="InterPro" id="IPR051686">
    <property type="entry name" value="Lipoprotein_DolP"/>
</dbReference>
<protein>
    <submittedName>
        <fullName evidence="2">BON domain-containing protein</fullName>
    </submittedName>
</protein>
<evidence type="ECO:0000259" key="1">
    <source>
        <dbReference type="PROSITE" id="PS50914"/>
    </source>
</evidence>
<dbReference type="Pfam" id="PF04972">
    <property type="entry name" value="BON"/>
    <property type="match status" value="2"/>
</dbReference>
<dbReference type="PANTHER" id="PTHR34606">
    <property type="entry name" value="BON DOMAIN-CONTAINING PROTEIN"/>
    <property type="match status" value="1"/>
</dbReference>
<evidence type="ECO:0000313" key="3">
    <source>
        <dbReference type="Proteomes" id="UP001548590"/>
    </source>
</evidence>
<dbReference type="RefSeq" id="WP_345924205.1">
    <property type="nucleotide sequence ID" value="NZ_JBDIVF010000001.1"/>
</dbReference>
<gene>
    <name evidence="2" type="ORF">ABVT11_04505</name>
</gene>
<dbReference type="PROSITE" id="PS50914">
    <property type="entry name" value="BON"/>
    <property type="match status" value="1"/>
</dbReference>
<dbReference type="PANTHER" id="PTHR34606:SF15">
    <property type="entry name" value="BON DOMAIN-CONTAINING PROTEIN"/>
    <property type="match status" value="1"/>
</dbReference>
<dbReference type="Gene3D" id="3.40.1520.20">
    <property type="match status" value="1"/>
</dbReference>
<organism evidence="2 3">
    <name type="scientific">Uliginosibacterium paludis</name>
    <dbReference type="NCBI Taxonomy" id="1615952"/>
    <lineage>
        <taxon>Bacteria</taxon>
        <taxon>Pseudomonadati</taxon>
        <taxon>Pseudomonadota</taxon>
        <taxon>Betaproteobacteria</taxon>
        <taxon>Rhodocyclales</taxon>
        <taxon>Zoogloeaceae</taxon>
        <taxon>Uliginosibacterium</taxon>
    </lineage>
</organism>
<reference evidence="2 3" key="1">
    <citation type="submission" date="2024-07" db="EMBL/GenBank/DDBJ databases">
        <title>Uliginosibacterium paludis KCTC:42655.</title>
        <authorList>
            <person name="Kim M.K."/>
        </authorList>
    </citation>
    <scope>NUCLEOTIDE SEQUENCE [LARGE SCALE GENOMIC DNA]</scope>
    <source>
        <strain evidence="2 3">KCTC 42655</strain>
    </source>
</reference>
<dbReference type="InterPro" id="IPR007055">
    <property type="entry name" value="BON_dom"/>
</dbReference>
<dbReference type="EMBL" id="JBEWLZ010000002">
    <property type="protein sequence ID" value="MET1489075.1"/>
    <property type="molecule type" value="Genomic_DNA"/>
</dbReference>
<feature type="domain" description="BON" evidence="1">
    <location>
        <begin position="121"/>
        <end position="188"/>
    </location>
</feature>
<evidence type="ECO:0000313" key="2">
    <source>
        <dbReference type="EMBL" id="MET1489075.1"/>
    </source>
</evidence>
<accession>A0ABV2CMF0</accession>
<name>A0ABV2CMF0_9RHOO</name>
<proteinExistence type="predicted"/>
<keyword evidence="3" id="KW-1185">Reference proteome</keyword>
<comment type="caution">
    <text evidence="2">The sequence shown here is derived from an EMBL/GenBank/DDBJ whole genome shotgun (WGS) entry which is preliminary data.</text>
</comment>
<dbReference type="PROSITE" id="PS51257">
    <property type="entry name" value="PROKAR_LIPOPROTEIN"/>
    <property type="match status" value="1"/>
</dbReference>
<sequence length="204" mass="22194">MKLRPLILAVATASLLQACVPLIVGGVAGGVVTAIDRRTYGEQFRDTEIERTFNHNFSKELEARTAVSGHAFNRWMLLTGQAIDEKAKAEVEALARSVPNVREVYNEITIGYPASFTTRANDRLVASNLKARLLDAKEVSAIHVNVICEGGTAYLMGMLTDAEARVAITIARSTQGVAKVVSLIEIITPEVARQRTMQTEPAKN</sequence>